<dbReference type="InterPro" id="IPR013830">
    <property type="entry name" value="SGNH_hydro"/>
</dbReference>
<keyword evidence="3" id="KW-1133">Transmembrane helix</keyword>
<evidence type="ECO:0000256" key="1">
    <source>
        <dbReference type="ARBA" id="ARBA00008668"/>
    </source>
</evidence>
<feature type="domain" description="SGNH hydrolase-type esterase" evidence="4">
    <location>
        <begin position="39"/>
        <end position="231"/>
    </location>
</feature>
<keyword evidence="2" id="KW-0378">Hydrolase</keyword>
<keyword evidence="3" id="KW-0812">Transmembrane</keyword>
<name>A0ABZ0TM64_9SPHI</name>
<feature type="transmembrane region" description="Helical" evidence="3">
    <location>
        <begin position="9"/>
        <end position="27"/>
    </location>
</feature>
<dbReference type="EMBL" id="CP139558">
    <property type="protein sequence ID" value="WPU92824.1"/>
    <property type="molecule type" value="Genomic_DNA"/>
</dbReference>
<dbReference type="Pfam" id="PF13472">
    <property type="entry name" value="Lipase_GDSL_2"/>
    <property type="match status" value="1"/>
</dbReference>
<evidence type="ECO:0000313" key="6">
    <source>
        <dbReference type="Proteomes" id="UP001324380"/>
    </source>
</evidence>
<reference evidence="5 6" key="1">
    <citation type="submission" date="2023-11" db="EMBL/GenBank/DDBJ databases">
        <title>Analysis of the Genomes of Mucilaginibacter gossypii cycad 4 and M. sabulilitoris SNA2: microbes with the potential for plant growth promotion.</title>
        <authorList>
            <person name="Hirsch A.M."/>
            <person name="Humm E."/>
            <person name="Rubbi M."/>
            <person name="Del Vecchio G."/>
            <person name="Ha S.M."/>
            <person name="Pellegrini M."/>
            <person name="Gunsalus R.P."/>
        </authorList>
    </citation>
    <scope>NUCLEOTIDE SEQUENCE [LARGE SCALE GENOMIC DNA]</scope>
    <source>
        <strain evidence="5 6">SNA2</strain>
    </source>
</reference>
<evidence type="ECO:0000259" key="4">
    <source>
        <dbReference type="Pfam" id="PF13472"/>
    </source>
</evidence>
<keyword evidence="6" id="KW-1185">Reference proteome</keyword>
<dbReference type="Gene3D" id="3.40.50.1110">
    <property type="entry name" value="SGNH hydrolase"/>
    <property type="match status" value="1"/>
</dbReference>
<evidence type="ECO:0000313" key="5">
    <source>
        <dbReference type="EMBL" id="WPU92824.1"/>
    </source>
</evidence>
<dbReference type="InterPro" id="IPR036514">
    <property type="entry name" value="SGNH_hydro_sf"/>
</dbReference>
<dbReference type="PANTHER" id="PTHR43695:SF1">
    <property type="entry name" value="RHAMNOGALACTURONAN ACETYLESTERASE"/>
    <property type="match status" value="1"/>
</dbReference>
<gene>
    <name evidence="5" type="ORF">SNE25_26215</name>
</gene>
<dbReference type="InterPro" id="IPR037459">
    <property type="entry name" value="RhgT-like"/>
</dbReference>
<organism evidence="5 6">
    <name type="scientific">Mucilaginibacter sabulilitoris</name>
    <dbReference type="NCBI Taxonomy" id="1173583"/>
    <lineage>
        <taxon>Bacteria</taxon>
        <taxon>Pseudomonadati</taxon>
        <taxon>Bacteroidota</taxon>
        <taxon>Sphingobacteriia</taxon>
        <taxon>Sphingobacteriales</taxon>
        <taxon>Sphingobacteriaceae</taxon>
        <taxon>Mucilaginibacter</taxon>
    </lineage>
</organism>
<dbReference type="Proteomes" id="UP001324380">
    <property type="component" value="Chromosome"/>
</dbReference>
<accession>A0ABZ0TM64</accession>
<dbReference type="RefSeq" id="WP_321561984.1">
    <property type="nucleotide sequence ID" value="NZ_CP139558.1"/>
</dbReference>
<evidence type="ECO:0000256" key="3">
    <source>
        <dbReference type="SAM" id="Phobius"/>
    </source>
</evidence>
<proteinExistence type="inferred from homology"/>
<dbReference type="SUPFAM" id="SSF52266">
    <property type="entry name" value="SGNH hydrolase"/>
    <property type="match status" value="1"/>
</dbReference>
<protein>
    <submittedName>
        <fullName evidence="5">Rhamnogalacturonan acetylesterase</fullName>
    </submittedName>
</protein>
<keyword evidence="3" id="KW-0472">Membrane</keyword>
<sequence>MKKPRQSKIYRFSLAIIMLGGITLSFIPPKKKLTIFLAGDSTMADKKVSAYPETGWGMSFKNFLDSTVVIINKAQNGRSTRTFITDGLWKQITDNLNAEDYVLIQFGHNDEVPTKKSATRETEFKNNLILYIDQTRSKKAIPVLITPVTRRSFDSTGTVTDTHARYARIVRDVALEKHVQLIDLDQESMELVQRFGPEGSKCLYNYLEPGENPNYPDGKKDDTHFNELGARKMAEIVLTDLRRLSPEINSRVVGSDRVLTRLHYEK</sequence>
<evidence type="ECO:0000256" key="2">
    <source>
        <dbReference type="ARBA" id="ARBA00022801"/>
    </source>
</evidence>
<comment type="similarity">
    <text evidence="1">Belongs to the 'GDSL' lipolytic enzyme family.</text>
</comment>
<dbReference type="CDD" id="cd01821">
    <property type="entry name" value="Rhamnogalacturan_acetylesterase_like"/>
    <property type="match status" value="1"/>
</dbReference>
<dbReference type="PANTHER" id="PTHR43695">
    <property type="entry name" value="PUTATIVE (AFU_ORTHOLOGUE AFUA_2G17250)-RELATED"/>
    <property type="match status" value="1"/>
</dbReference>